<dbReference type="InterPro" id="IPR004089">
    <property type="entry name" value="MCPsignal_dom"/>
</dbReference>
<dbReference type="Gene3D" id="1.10.287.950">
    <property type="entry name" value="Methyl-accepting chemotaxis protein"/>
    <property type="match status" value="1"/>
</dbReference>
<dbReference type="PRINTS" id="PR00260">
    <property type="entry name" value="CHEMTRNSDUCR"/>
</dbReference>
<evidence type="ECO:0000256" key="3">
    <source>
        <dbReference type="ARBA" id="ARBA00029447"/>
    </source>
</evidence>
<feature type="domain" description="HAMP" evidence="6">
    <location>
        <begin position="208"/>
        <end position="262"/>
    </location>
</feature>
<dbReference type="CDD" id="cd06225">
    <property type="entry name" value="HAMP"/>
    <property type="match status" value="1"/>
</dbReference>
<comment type="similarity">
    <text evidence="3">Belongs to the methyl-accepting chemotaxis (MCP) protein family.</text>
</comment>
<gene>
    <name evidence="7" type="ORF">VIBNISOn1_560030</name>
</gene>
<evidence type="ECO:0000256" key="1">
    <source>
        <dbReference type="ARBA" id="ARBA00004370"/>
    </source>
</evidence>
<dbReference type="PANTHER" id="PTHR32089:SF112">
    <property type="entry name" value="LYSOZYME-LIKE PROTEIN-RELATED"/>
    <property type="match status" value="1"/>
</dbReference>
<dbReference type="GO" id="GO:0016020">
    <property type="term" value="C:membrane"/>
    <property type="evidence" value="ECO:0007669"/>
    <property type="project" value="UniProtKB-SubCell"/>
</dbReference>
<protein>
    <submittedName>
        <fullName evidence="7">Methyl-accepting chemotaxis protein</fullName>
    </submittedName>
</protein>
<comment type="caution">
    <text evidence="7">The sequence shown here is derived from an EMBL/GenBank/DDBJ whole genome shotgun (WGS) entry which is preliminary data.</text>
</comment>
<dbReference type="PANTHER" id="PTHR32089">
    <property type="entry name" value="METHYL-ACCEPTING CHEMOTAXIS PROTEIN MCPB"/>
    <property type="match status" value="1"/>
</dbReference>
<reference evidence="7 8" key="1">
    <citation type="journal article" date="2013" name="ISME J.">
        <title>Comparative genomics of pathogenic lineages of Vibrio nigripulchritudo identifies virulence-associated traits.</title>
        <authorList>
            <person name="Goudenege D."/>
            <person name="Labreuche Y."/>
            <person name="Krin E."/>
            <person name="Ansquer D."/>
            <person name="Mangenot S."/>
            <person name="Calteau A."/>
            <person name="Medigue C."/>
            <person name="Mazel D."/>
            <person name="Polz M.F."/>
            <person name="Le Roux F."/>
        </authorList>
    </citation>
    <scope>NUCLEOTIDE SEQUENCE [LARGE SCALE GENOMIC DNA]</scope>
    <source>
        <strain evidence="7 8">SOn1</strain>
    </source>
</reference>
<dbReference type="SUPFAM" id="SSF58104">
    <property type="entry name" value="Methyl-accepting chemotaxis protein (MCP) signaling domain"/>
    <property type="match status" value="1"/>
</dbReference>
<dbReference type="SMART" id="SM00283">
    <property type="entry name" value="MA"/>
    <property type="match status" value="1"/>
</dbReference>
<keyword evidence="2 4" id="KW-0807">Transducer</keyword>
<evidence type="ECO:0000259" key="6">
    <source>
        <dbReference type="PROSITE" id="PS50885"/>
    </source>
</evidence>
<dbReference type="GO" id="GO:0007165">
    <property type="term" value="P:signal transduction"/>
    <property type="evidence" value="ECO:0007669"/>
    <property type="project" value="UniProtKB-KW"/>
</dbReference>
<dbReference type="GO" id="GO:0004888">
    <property type="term" value="F:transmembrane signaling receptor activity"/>
    <property type="evidence" value="ECO:0007669"/>
    <property type="project" value="InterPro"/>
</dbReference>
<dbReference type="EMBL" id="CAOF01000149">
    <property type="protein sequence ID" value="CCO48497.1"/>
    <property type="molecule type" value="Genomic_DNA"/>
</dbReference>
<dbReference type="PROSITE" id="PS50111">
    <property type="entry name" value="CHEMOTAXIS_TRANSDUC_2"/>
    <property type="match status" value="1"/>
</dbReference>
<comment type="subcellular location">
    <subcellularLocation>
        <location evidence="1">Membrane</location>
    </subcellularLocation>
</comment>
<accession>A0AAV2VUZ2</accession>
<evidence type="ECO:0000256" key="4">
    <source>
        <dbReference type="PROSITE-ProRule" id="PRU00284"/>
    </source>
</evidence>
<dbReference type="GO" id="GO:0006935">
    <property type="term" value="P:chemotaxis"/>
    <property type="evidence" value="ECO:0007669"/>
    <property type="project" value="InterPro"/>
</dbReference>
<dbReference type="InterPro" id="IPR004090">
    <property type="entry name" value="Chemotax_Me-accpt_rcpt"/>
</dbReference>
<feature type="domain" description="Methyl-accepting transducer" evidence="5">
    <location>
        <begin position="267"/>
        <end position="503"/>
    </location>
</feature>
<evidence type="ECO:0000256" key="2">
    <source>
        <dbReference type="ARBA" id="ARBA00023224"/>
    </source>
</evidence>
<name>A0AAV2VUZ2_9VIBR</name>
<dbReference type="SMART" id="SM00304">
    <property type="entry name" value="HAMP"/>
    <property type="match status" value="1"/>
</dbReference>
<dbReference type="Proteomes" id="UP000018211">
    <property type="component" value="Unassembled WGS sequence"/>
</dbReference>
<evidence type="ECO:0000313" key="7">
    <source>
        <dbReference type="EMBL" id="CCO48497.1"/>
    </source>
</evidence>
<evidence type="ECO:0000313" key="8">
    <source>
        <dbReference type="Proteomes" id="UP000018211"/>
    </source>
</evidence>
<dbReference type="FunFam" id="1.10.287.950:FF:000001">
    <property type="entry name" value="Methyl-accepting chemotaxis sensory transducer"/>
    <property type="match status" value="1"/>
</dbReference>
<dbReference type="InterPro" id="IPR003660">
    <property type="entry name" value="HAMP_dom"/>
</dbReference>
<dbReference type="Pfam" id="PF00015">
    <property type="entry name" value="MCPsignal"/>
    <property type="match status" value="1"/>
</dbReference>
<proteinExistence type="inferred from homology"/>
<evidence type="ECO:0000259" key="5">
    <source>
        <dbReference type="PROSITE" id="PS50111"/>
    </source>
</evidence>
<dbReference type="RefSeq" id="WP_022612967.1">
    <property type="nucleotide sequence ID" value="NZ_LK391965.1"/>
</dbReference>
<dbReference type="Pfam" id="PF00672">
    <property type="entry name" value="HAMP"/>
    <property type="match status" value="1"/>
</dbReference>
<sequence>MLLSRYISIRSQFILLLLVVAASLFSIISVNVSIHSESSERLNTLEKHYYPALESAVKLNSLLPSLKQQFDSAVVLEDESALSTAEELTLTLIGETQKGASVLPEYRSDFTTLQASLSQYSSQARQLSVDFIELNGTFEELSRRAKANDETLKALTHQSDKLRESIRNQVVATIQESESSASHASSISWLIGGILMVVLCMTSFAIQHSITRSIALVTEKMKEIASGNGDLTARIEYAGKDEISKLVERVNQFIEKLQLIIKSTLDSSQMLEKVSNRMEFSAQNTLDLNNQQQSQIEDVTHSINDMLKSIERVVEFAAQADGQAQSANLKAEQGADIVTRTSSQIEQLAEKIRDTASKISDLEANTNNVGSILSTIQNVAEQTNLLALNAAIEAARAGEHGRGFAVVADEVRVLASNTQSSATEINTLLIELQNEAHSAVDAMSQGLESSALGVTNAREAGQSLSEITTQVASITQVNKQIAQATELQHQTSSNIQQRLDDFNACSQQVSQSTSELESLSNELSHIVSQLSQSTSQFKV</sequence>
<organism evidence="7 8">
    <name type="scientific">Vibrio nigripulchritudo SOn1</name>
    <dbReference type="NCBI Taxonomy" id="1238450"/>
    <lineage>
        <taxon>Bacteria</taxon>
        <taxon>Pseudomonadati</taxon>
        <taxon>Pseudomonadota</taxon>
        <taxon>Gammaproteobacteria</taxon>
        <taxon>Vibrionales</taxon>
        <taxon>Vibrionaceae</taxon>
        <taxon>Vibrio</taxon>
    </lineage>
</organism>
<dbReference type="AlphaFoldDB" id="A0AAV2VUZ2"/>
<dbReference type="PROSITE" id="PS50885">
    <property type="entry name" value="HAMP"/>
    <property type="match status" value="1"/>
</dbReference>